<protein>
    <submittedName>
        <fullName evidence="1">Uncharacterized protein</fullName>
    </submittedName>
</protein>
<proteinExistence type="predicted"/>
<comment type="caution">
    <text evidence="1">The sequence shown here is derived from an EMBL/GenBank/DDBJ whole genome shotgun (WGS) entry which is preliminary data.</text>
</comment>
<organism evidence="1">
    <name type="scientific">marine sediment metagenome</name>
    <dbReference type="NCBI Taxonomy" id="412755"/>
    <lineage>
        <taxon>unclassified sequences</taxon>
        <taxon>metagenomes</taxon>
        <taxon>ecological metagenomes</taxon>
    </lineage>
</organism>
<sequence length="177" mass="20502">MDKYKTSTFLIGLFCKFRLYDKDIRKAISDLYGTLIDSILKETSEEKRILLFKSLIPAIKDTVTYFEYLEKNDVQIDSNLFQVVMKLITHCTHVVQKVGIRNDGSARVFDDIMKHTFIDEIACDIGECVKMYKEVSSLTIEKPDIISRLTVLLTDYNVVMHTNLTLADVLKFKKEDE</sequence>
<reference evidence="1" key="1">
    <citation type="journal article" date="2015" name="Nature">
        <title>Complex archaea that bridge the gap between prokaryotes and eukaryotes.</title>
        <authorList>
            <person name="Spang A."/>
            <person name="Saw J.H."/>
            <person name="Jorgensen S.L."/>
            <person name="Zaremba-Niedzwiedzka K."/>
            <person name="Martijn J."/>
            <person name="Lind A.E."/>
            <person name="van Eijk R."/>
            <person name="Schleper C."/>
            <person name="Guy L."/>
            <person name="Ettema T.J."/>
        </authorList>
    </citation>
    <scope>NUCLEOTIDE SEQUENCE</scope>
</reference>
<name>A0A0F9FGA1_9ZZZZ</name>
<accession>A0A0F9FGA1</accession>
<dbReference type="AlphaFoldDB" id="A0A0F9FGA1"/>
<gene>
    <name evidence="1" type="ORF">LCGC14_2308220</name>
</gene>
<evidence type="ECO:0000313" key="1">
    <source>
        <dbReference type="EMBL" id="KKL50167.1"/>
    </source>
</evidence>
<dbReference type="EMBL" id="LAZR01032697">
    <property type="protein sequence ID" value="KKL50167.1"/>
    <property type="molecule type" value="Genomic_DNA"/>
</dbReference>